<reference evidence="8 13" key="4">
    <citation type="submission" date="2018-06" db="EMBL/GenBank/DDBJ databases">
        <title>Population genomics shows no distinction between pathogenic Candida krusei and environmental Pichia kudriavzevii: One species, four names.</title>
        <authorList>
            <person name="Douglass A.P."/>
            <person name="Offei B."/>
            <person name="Braun-Galleani S."/>
            <person name="Coughlan A.Y."/>
            <person name="Martos A."/>
            <person name="Ortiz-Merino R.A."/>
            <person name="Byrne K.P."/>
            <person name="Wolfe K.H."/>
        </authorList>
    </citation>
    <scope>NUCLEOTIDE SEQUENCE [LARGE SCALE GENOMIC DNA]</scope>
    <source>
        <strain evidence="8 13">CBS573</strain>
    </source>
</reference>
<keyword evidence="6" id="KW-0175">Coiled coil</keyword>
<dbReference type="Proteomes" id="UP000249293">
    <property type="component" value="Chromosome 1"/>
</dbReference>
<comment type="function">
    <text evidence="5">May play a role in ribosome biogenesis.</text>
</comment>
<dbReference type="STRING" id="4909.A0A099NV04"/>
<dbReference type="VEuPathDB" id="FungiDB:C5L36_0A00360"/>
<dbReference type="OrthoDB" id="5072at2759"/>
<keyword evidence="13" id="KW-1185">Reference proteome</keyword>
<dbReference type="KEGG" id="pkz:C5L36_0A00360"/>
<evidence type="ECO:0000313" key="12">
    <source>
        <dbReference type="Proteomes" id="UP000195871"/>
    </source>
</evidence>
<evidence type="ECO:0000256" key="1">
    <source>
        <dbReference type="ARBA" id="ARBA00008838"/>
    </source>
</evidence>
<dbReference type="GO" id="GO:0005730">
    <property type="term" value="C:nucleolus"/>
    <property type="evidence" value="ECO:0007669"/>
    <property type="project" value="UniProtKB-SubCell"/>
</dbReference>
<dbReference type="GeneID" id="40381134"/>
<comment type="similarity">
    <text evidence="1 5">Belongs to the NOP53 family.</text>
</comment>
<dbReference type="AlphaFoldDB" id="A0A099NV04"/>
<evidence type="ECO:0000313" key="11">
    <source>
        <dbReference type="Proteomes" id="UP000029867"/>
    </source>
</evidence>
<dbReference type="eggNOG" id="KOG2823">
    <property type="taxonomic scope" value="Eukaryota"/>
</dbReference>
<evidence type="ECO:0000256" key="5">
    <source>
        <dbReference type="PIRNR" id="PIRNR017302"/>
    </source>
</evidence>
<organism evidence="9 11">
    <name type="scientific">Pichia kudriavzevii</name>
    <name type="common">Yeast</name>
    <name type="synonym">Issatchenkia orientalis</name>
    <dbReference type="NCBI Taxonomy" id="4909"/>
    <lineage>
        <taxon>Eukaryota</taxon>
        <taxon>Fungi</taxon>
        <taxon>Dikarya</taxon>
        <taxon>Ascomycota</taxon>
        <taxon>Saccharomycotina</taxon>
        <taxon>Pichiomycetes</taxon>
        <taxon>Pichiales</taxon>
        <taxon>Pichiaceae</taxon>
        <taxon>Pichia</taxon>
    </lineage>
</organism>
<evidence type="ECO:0000256" key="4">
    <source>
        <dbReference type="ARBA" id="ARBA00023242"/>
    </source>
</evidence>
<feature type="compositionally biased region" description="Basic and acidic residues" evidence="7">
    <location>
        <begin position="437"/>
        <end position="448"/>
    </location>
</feature>
<dbReference type="Pfam" id="PF07767">
    <property type="entry name" value="Nop53"/>
    <property type="match status" value="1"/>
</dbReference>
<dbReference type="GO" id="GO:0000460">
    <property type="term" value="P:maturation of 5.8S rRNA"/>
    <property type="evidence" value="ECO:0007669"/>
    <property type="project" value="EnsemblFungi"/>
</dbReference>
<feature type="region of interest" description="Disordered" evidence="7">
    <location>
        <begin position="429"/>
        <end position="448"/>
    </location>
</feature>
<feature type="coiled-coil region" evidence="6">
    <location>
        <begin position="308"/>
        <end position="342"/>
    </location>
</feature>
<evidence type="ECO:0000313" key="13">
    <source>
        <dbReference type="Proteomes" id="UP000249293"/>
    </source>
</evidence>
<protein>
    <recommendedName>
        <fullName evidence="2 5">Ribosome biogenesis protein NOP53</fullName>
    </recommendedName>
</protein>
<comment type="subcellular location">
    <subcellularLocation>
        <location evidence="5">Nucleus</location>
        <location evidence="5">Nucleolus</location>
    </subcellularLocation>
    <subcellularLocation>
        <location evidence="5">Nucleus</location>
        <location evidence="5">Nucleoplasm</location>
    </subcellularLocation>
</comment>
<name>A0A099NV04_PICKU</name>
<proteinExistence type="inferred from homology"/>
<dbReference type="EMBL" id="JQFK01000058">
    <property type="protein sequence ID" value="KGK36673.1"/>
    <property type="molecule type" value="Genomic_DNA"/>
</dbReference>
<evidence type="ECO:0000256" key="7">
    <source>
        <dbReference type="SAM" id="MobiDB-lite"/>
    </source>
</evidence>
<keyword evidence="4 5" id="KW-0539">Nucleus</keyword>
<reference evidence="10 12" key="3">
    <citation type="submission" date="2017-05" db="EMBL/GenBank/DDBJ databases">
        <title>The Genome Sequence of Candida krusei Ckrusei653.</title>
        <authorList>
            <person name="Cuomo C."/>
            <person name="Forche A."/>
            <person name="Young S."/>
            <person name="Abouelleil A."/>
            <person name="Cao P."/>
            <person name="Chapman S."/>
            <person name="Cusick C."/>
            <person name="Shea T."/>
            <person name="Nusbaum C."/>
            <person name="Birren B."/>
        </authorList>
    </citation>
    <scope>NUCLEOTIDE SEQUENCE [LARGE SCALE GENOMIC DNA]</scope>
    <source>
        <strain evidence="10 12">Ckrusei653</strain>
    </source>
</reference>
<feature type="region of interest" description="Disordered" evidence="7">
    <location>
        <begin position="349"/>
        <end position="368"/>
    </location>
</feature>
<keyword evidence="3 5" id="KW-0690">Ribosome biogenesis</keyword>
<dbReference type="EMBL" id="CP028773">
    <property type="protein sequence ID" value="AWU73424.1"/>
    <property type="molecule type" value="Genomic_DNA"/>
</dbReference>
<dbReference type="GO" id="GO:0000463">
    <property type="term" value="P:maturation of LSU-rRNA from tricistronic rRNA transcript (SSU-rRNA, 5.8S rRNA, LSU-rRNA)"/>
    <property type="evidence" value="ECO:0007669"/>
    <property type="project" value="EnsemblFungi"/>
</dbReference>
<dbReference type="PANTHER" id="PTHR14211:SF7">
    <property type="entry name" value="RIBOSOME BIOGENESIS PROTEIN NOP53"/>
    <property type="match status" value="1"/>
</dbReference>
<dbReference type="PIRSF" id="PIRSF017302">
    <property type="entry name" value="Gltscr2"/>
    <property type="match status" value="1"/>
</dbReference>
<dbReference type="RefSeq" id="XP_029318901.1">
    <property type="nucleotide sequence ID" value="XM_029463041.1"/>
</dbReference>
<evidence type="ECO:0000256" key="6">
    <source>
        <dbReference type="SAM" id="Coils"/>
    </source>
</evidence>
<dbReference type="InterPro" id="IPR011687">
    <property type="entry name" value="Nop53/GLTSCR2"/>
</dbReference>
<evidence type="ECO:0000256" key="2">
    <source>
        <dbReference type="ARBA" id="ARBA00018339"/>
    </source>
</evidence>
<reference evidence="9" key="2">
    <citation type="submission" date="2014-08" db="EMBL/GenBank/DDBJ databases">
        <title>Exploiting Issatchenkia orientalis SD108 for Succinic Acid Production.</title>
        <authorList>
            <person name="Xiao H."/>
            <person name="Shao Z."/>
            <person name="Jiang Y."/>
            <person name="Dole S."/>
            <person name="Zhao H."/>
        </authorList>
    </citation>
    <scope>NUCLEOTIDE SEQUENCE [LARGE SCALE GENOMIC DNA]</scope>
    <source>
        <strain evidence="9">SD108</strain>
    </source>
</reference>
<feature type="compositionally biased region" description="Acidic residues" evidence="7">
    <location>
        <begin position="253"/>
        <end position="274"/>
    </location>
</feature>
<evidence type="ECO:0000313" key="9">
    <source>
        <dbReference type="EMBL" id="KGK36673.1"/>
    </source>
</evidence>
<sequence>MSDIGRPQTVAQKTRKGKRAWRKNVDISDLEARLQEQREEIIHHGKALTDLASEDLFLIDEEADEEVERKMKRANVKKLKSSEILENKSKVPALLSKVGKSQKKKKDNKIQGVEKKEMIHLLKLAGKVKGYDKTEERMAKEGIIRSEAYDVWGTKLEEELRYEKLPSPLKENSTVSYTHPLSVPKTLKEAPIKIRKQELIPHAGKSYNPSFDNWRNLIEQEFFKEKTKEDQRLTLEEYRDRIQYLIANYEDNEVIQEDDSGNDESVLDGSDGDPEVTSGENESQDVTAKASETEFKLSINPATKLKIKTKAQRNKEQRYKEKQKLQAELKEIKLRIKELEKLPEILNDVDEKSKRTSEKAAGESKDERRLRLGKKKLGSKFEPIEGPLEVKLSNELSDSLRKLKPEGNLLYDQMKNLQSKGMIETRRINKGKKGKKKVTEKWSYKDFK</sequence>
<dbReference type="EMBL" id="NHMM01000002">
    <property type="protein sequence ID" value="OUT22924.1"/>
    <property type="molecule type" value="Genomic_DNA"/>
</dbReference>
<dbReference type="GO" id="GO:0000055">
    <property type="term" value="P:ribosomal large subunit export from nucleus"/>
    <property type="evidence" value="ECO:0007669"/>
    <property type="project" value="EnsemblFungi"/>
</dbReference>
<reference evidence="11" key="1">
    <citation type="journal article" date="2014" name="Microb. Cell Fact.">
        <title>Exploiting Issatchenkia orientalis SD108 for succinic acid production.</title>
        <authorList>
            <person name="Xiao H."/>
            <person name="Shao Z."/>
            <person name="Jiang Y."/>
            <person name="Dole S."/>
            <person name="Zhao H."/>
        </authorList>
    </citation>
    <scope>NUCLEOTIDE SEQUENCE [LARGE SCALE GENOMIC DNA]</scope>
    <source>
        <strain evidence="11">SD108</strain>
    </source>
</reference>
<dbReference type="GO" id="GO:0000027">
    <property type="term" value="P:ribosomal large subunit assembly"/>
    <property type="evidence" value="ECO:0007669"/>
    <property type="project" value="UniProtKB-UniRule"/>
</dbReference>
<dbReference type="GO" id="GO:0005654">
    <property type="term" value="C:nucleoplasm"/>
    <property type="evidence" value="ECO:0007669"/>
    <property type="project" value="UniProtKB-SubCell"/>
</dbReference>
<gene>
    <name evidence="8" type="ORF">C5L36_0A00360</name>
    <name evidence="10" type="ORF">CAS74_001225</name>
    <name evidence="9" type="ORF">JL09_g4161</name>
</gene>
<dbReference type="Proteomes" id="UP000029867">
    <property type="component" value="Unassembled WGS sequence"/>
</dbReference>
<dbReference type="HOGENOM" id="CLU_035888_1_0_1"/>
<dbReference type="PANTHER" id="PTHR14211">
    <property type="entry name" value="GLIOMA SUPPRESSOR CANDIDATE REGION GENE 2"/>
    <property type="match status" value="1"/>
</dbReference>
<evidence type="ECO:0000256" key="3">
    <source>
        <dbReference type="ARBA" id="ARBA00022517"/>
    </source>
</evidence>
<evidence type="ECO:0000313" key="10">
    <source>
        <dbReference type="EMBL" id="OUT22924.1"/>
    </source>
</evidence>
<accession>A0A099NV04</accession>
<feature type="region of interest" description="Disordered" evidence="7">
    <location>
        <begin position="253"/>
        <end position="293"/>
    </location>
</feature>
<dbReference type="GO" id="GO:0008097">
    <property type="term" value="F:5S rRNA binding"/>
    <property type="evidence" value="ECO:0007669"/>
    <property type="project" value="TreeGrafter"/>
</dbReference>
<dbReference type="GO" id="GO:0000176">
    <property type="term" value="C:nuclear exosome (RNase complex)"/>
    <property type="evidence" value="ECO:0007669"/>
    <property type="project" value="EnsemblFungi"/>
</dbReference>
<dbReference type="Proteomes" id="UP000195871">
    <property type="component" value="Unassembled WGS sequence"/>
</dbReference>
<evidence type="ECO:0000313" key="8">
    <source>
        <dbReference type="EMBL" id="AWU73424.1"/>
    </source>
</evidence>